<gene>
    <name evidence="1" type="ORF">AMORRO_LOCUS17893</name>
</gene>
<dbReference type="Proteomes" id="UP000789342">
    <property type="component" value="Unassembled WGS sequence"/>
</dbReference>
<organism evidence="1 2">
    <name type="scientific">Acaulospora morrowiae</name>
    <dbReference type="NCBI Taxonomy" id="94023"/>
    <lineage>
        <taxon>Eukaryota</taxon>
        <taxon>Fungi</taxon>
        <taxon>Fungi incertae sedis</taxon>
        <taxon>Mucoromycota</taxon>
        <taxon>Glomeromycotina</taxon>
        <taxon>Glomeromycetes</taxon>
        <taxon>Diversisporales</taxon>
        <taxon>Acaulosporaceae</taxon>
        <taxon>Acaulospora</taxon>
    </lineage>
</organism>
<protein>
    <submittedName>
        <fullName evidence="1">2625_t:CDS:1</fullName>
    </submittedName>
</protein>
<accession>A0A9N9P4X8</accession>
<dbReference type="AlphaFoldDB" id="A0A9N9P4X8"/>
<evidence type="ECO:0000313" key="1">
    <source>
        <dbReference type="EMBL" id="CAG8787955.1"/>
    </source>
</evidence>
<feature type="non-terminal residue" evidence="1">
    <location>
        <position position="1"/>
    </location>
</feature>
<keyword evidence="2" id="KW-1185">Reference proteome</keyword>
<comment type="caution">
    <text evidence="1">The sequence shown here is derived from an EMBL/GenBank/DDBJ whole genome shotgun (WGS) entry which is preliminary data.</text>
</comment>
<name>A0A9N9P4X8_9GLOM</name>
<sequence length="145" mass="16664">DDEHGRIVWLLRRFFEAANGGFVMNPLIIVGEDEFHFSPLGTGEFIAADISIYPDEAYVQPPRIPYPGPPPGIKNGKPHARIVCEVGNKQSTSNWNAKCQLWLNQVYVRYVLGIKIHKKRNIRNDQGQYHRSMTARLWDQNGYLE</sequence>
<feature type="non-terminal residue" evidence="1">
    <location>
        <position position="145"/>
    </location>
</feature>
<dbReference type="EMBL" id="CAJVPV010058532">
    <property type="protein sequence ID" value="CAG8787955.1"/>
    <property type="molecule type" value="Genomic_DNA"/>
</dbReference>
<proteinExistence type="predicted"/>
<dbReference type="OrthoDB" id="2432356at2759"/>
<reference evidence="1" key="1">
    <citation type="submission" date="2021-06" db="EMBL/GenBank/DDBJ databases">
        <authorList>
            <person name="Kallberg Y."/>
            <person name="Tangrot J."/>
            <person name="Rosling A."/>
        </authorList>
    </citation>
    <scope>NUCLEOTIDE SEQUENCE</scope>
    <source>
        <strain evidence="1">CL551</strain>
    </source>
</reference>
<evidence type="ECO:0000313" key="2">
    <source>
        <dbReference type="Proteomes" id="UP000789342"/>
    </source>
</evidence>